<evidence type="ECO:0000256" key="6">
    <source>
        <dbReference type="ARBA" id="ARBA00023136"/>
    </source>
</evidence>
<reference evidence="10 11" key="1">
    <citation type="submission" date="2018-09" db="EMBL/GenBank/DDBJ databases">
        <title>Bacillus saliacetes sp. nov., isolated from Thai shrimp paste (Ka-pi).</title>
        <authorList>
            <person name="Daroonpunt R."/>
            <person name="Tanasupawat S."/>
            <person name="Yiamsombut S."/>
        </authorList>
    </citation>
    <scope>NUCLEOTIDE SEQUENCE [LARGE SCALE GENOMIC DNA]</scope>
    <source>
        <strain evidence="10 11">SKP7-4</strain>
    </source>
</reference>
<feature type="domain" description="YetF-like N-terminal transmembrane" evidence="9">
    <location>
        <begin position="18"/>
        <end position="82"/>
    </location>
</feature>
<dbReference type="Proteomes" id="UP000265801">
    <property type="component" value="Unassembled WGS sequence"/>
</dbReference>
<dbReference type="Pfam" id="PF04239">
    <property type="entry name" value="DUF421"/>
    <property type="match status" value="1"/>
</dbReference>
<evidence type="ECO:0000259" key="8">
    <source>
        <dbReference type="Pfam" id="PF04239"/>
    </source>
</evidence>
<dbReference type="PANTHER" id="PTHR34582:SF6">
    <property type="entry name" value="UPF0702 TRANSMEMBRANE PROTEIN YCAP"/>
    <property type="match status" value="1"/>
</dbReference>
<keyword evidence="5 7" id="KW-1133">Transmembrane helix</keyword>
<evidence type="ECO:0000313" key="10">
    <source>
        <dbReference type="EMBL" id="RIW38441.1"/>
    </source>
</evidence>
<keyword evidence="4 7" id="KW-0812">Transmembrane</keyword>
<feature type="transmembrane region" description="Helical" evidence="7">
    <location>
        <begin position="64"/>
        <end position="86"/>
    </location>
</feature>
<evidence type="ECO:0000256" key="2">
    <source>
        <dbReference type="ARBA" id="ARBA00006448"/>
    </source>
</evidence>
<feature type="transmembrane region" description="Helical" evidence="7">
    <location>
        <begin position="12"/>
        <end position="31"/>
    </location>
</feature>
<organism evidence="10 11">
    <name type="scientific">Bacillus salacetis</name>
    <dbReference type="NCBI Taxonomy" id="2315464"/>
    <lineage>
        <taxon>Bacteria</taxon>
        <taxon>Bacillati</taxon>
        <taxon>Bacillota</taxon>
        <taxon>Bacilli</taxon>
        <taxon>Bacillales</taxon>
        <taxon>Bacillaceae</taxon>
        <taxon>Bacillus</taxon>
    </lineage>
</organism>
<evidence type="ECO:0000313" key="11">
    <source>
        <dbReference type="Proteomes" id="UP000265801"/>
    </source>
</evidence>
<feature type="transmembrane region" description="Helical" evidence="7">
    <location>
        <begin position="38"/>
        <end position="58"/>
    </location>
</feature>
<evidence type="ECO:0000256" key="1">
    <source>
        <dbReference type="ARBA" id="ARBA00004651"/>
    </source>
</evidence>
<protein>
    <submittedName>
        <fullName evidence="10">DUF421 domain-containing protein</fullName>
    </submittedName>
</protein>
<dbReference type="GO" id="GO:0005886">
    <property type="term" value="C:plasma membrane"/>
    <property type="evidence" value="ECO:0007669"/>
    <property type="project" value="UniProtKB-SubCell"/>
</dbReference>
<keyword evidence="3" id="KW-1003">Cell membrane</keyword>
<keyword evidence="11" id="KW-1185">Reference proteome</keyword>
<dbReference type="PANTHER" id="PTHR34582">
    <property type="entry name" value="UPF0702 TRANSMEMBRANE PROTEIN YCAP"/>
    <property type="match status" value="1"/>
</dbReference>
<dbReference type="InterPro" id="IPR048454">
    <property type="entry name" value="YetF_N"/>
</dbReference>
<evidence type="ECO:0000256" key="5">
    <source>
        <dbReference type="ARBA" id="ARBA00022989"/>
    </source>
</evidence>
<comment type="caution">
    <text evidence="10">The sequence shown here is derived from an EMBL/GenBank/DDBJ whole genome shotgun (WGS) entry which is preliminary data.</text>
</comment>
<gene>
    <name evidence="10" type="ORF">D3H55_02580</name>
</gene>
<evidence type="ECO:0000256" key="7">
    <source>
        <dbReference type="SAM" id="Phobius"/>
    </source>
</evidence>
<dbReference type="EMBL" id="QXIR01000002">
    <property type="protein sequence ID" value="RIW38441.1"/>
    <property type="molecule type" value="Genomic_DNA"/>
</dbReference>
<dbReference type="InterPro" id="IPR023090">
    <property type="entry name" value="UPF0702_alpha/beta_dom_sf"/>
</dbReference>
<name>A0A3A1RAL9_9BACI</name>
<dbReference type="AlphaFoldDB" id="A0A3A1RAL9"/>
<sequence length="171" mass="18982">MFFSNFSTIERTIIIGLCAYIALIIILRISGKRTLSKLNAFDMVVTIAMGSTLSSILINKKVTLAQGTTAFIMLIGLQYIIAKLAVHIPLINKLIKSEPQIIYLDGEYHTEAMKKERVMKKEILQAARSQGISSMEEVDAVVLETDGSISVLKKSDQKTKETLNDVKGFNK</sequence>
<evidence type="ECO:0000256" key="4">
    <source>
        <dbReference type="ARBA" id="ARBA00022692"/>
    </source>
</evidence>
<comment type="similarity">
    <text evidence="2">Belongs to the UPF0702 family.</text>
</comment>
<feature type="domain" description="YetF C-terminal" evidence="8">
    <location>
        <begin position="88"/>
        <end position="159"/>
    </location>
</feature>
<dbReference type="RefSeq" id="WP_119545339.1">
    <property type="nucleotide sequence ID" value="NZ_QXIR01000002.1"/>
</dbReference>
<evidence type="ECO:0000256" key="3">
    <source>
        <dbReference type="ARBA" id="ARBA00022475"/>
    </source>
</evidence>
<dbReference type="Gene3D" id="3.30.240.20">
    <property type="entry name" value="bsu07140 like domains"/>
    <property type="match status" value="1"/>
</dbReference>
<proteinExistence type="inferred from homology"/>
<evidence type="ECO:0000259" key="9">
    <source>
        <dbReference type="Pfam" id="PF20730"/>
    </source>
</evidence>
<keyword evidence="6 7" id="KW-0472">Membrane</keyword>
<comment type="subcellular location">
    <subcellularLocation>
        <location evidence="1">Cell membrane</location>
        <topology evidence="1">Multi-pass membrane protein</topology>
    </subcellularLocation>
</comment>
<dbReference type="OrthoDB" id="9793799at2"/>
<dbReference type="InterPro" id="IPR007353">
    <property type="entry name" value="DUF421"/>
</dbReference>
<dbReference type="Pfam" id="PF20730">
    <property type="entry name" value="YetF_N"/>
    <property type="match status" value="1"/>
</dbReference>
<accession>A0A3A1RAL9</accession>